<feature type="compositionally biased region" description="Basic and acidic residues" evidence="1">
    <location>
        <begin position="54"/>
        <end position="64"/>
    </location>
</feature>
<accession>A0A4Z2JG02</accession>
<dbReference type="EMBL" id="SRLO01000003">
    <property type="protein sequence ID" value="TNN88917.1"/>
    <property type="molecule type" value="Genomic_DNA"/>
</dbReference>
<dbReference type="AlphaFoldDB" id="A0A4Z2JG02"/>
<comment type="caution">
    <text evidence="2">The sequence shown here is derived from an EMBL/GenBank/DDBJ whole genome shotgun (WGS) entry which is preliminary data.</text>
</comment>
<evidence type="ECO:0000313" key="2">
    <source>
        <dbReference type="EMBL" id="TNN88917.1"/>
    </source>
</evidence>
<feature type="region of interest" description="Disordered" evidence="1">
    <location>
        <begin position="24"/>
        <end position="76"/>
    </location>
</feature>
<feature type="region of interest" description="Disordered" evidence="1">
    <location>
        <begin position="100"/>
        <end position="129"/>
    </location>
</feature>
<keyword evidence="3" id="KW-1185">Reference proteome</keyword>
<organism evidence="2 3">
    <name type="scientific">Liparis tanakae</name>
    <name type="common">Tanaka's snailfish</name>
    <dbReference type="NCBI Taxonomy" id="230148"/>
    <lineage>
        <taxon>Eukaryota</taxon>
        <taxon>Metazoa</taxon>
        <taxon>Chordata</taxon>
        <taxon>Craniata</taxon>
        <taxon>Vertebrata</taxon>
        <taxon>Euteleostomi</taxon>
        <taxon>Actinopterygii</taxon>
        <taxon>Neopterygii</taxon>
        <taxon>Teleostei</taxon>
        <taxon>Neoteleostei</taxon>
        <taxon>Acanthomorphata</taxon>
        <taxon>Eupercaria</taxon>
        <taxon>Perciformes</taxon>
        <taxon>Cottioidei</taxon>
        <taxon>Cottales</taxon>
        <taxon>Liparidae</taxon>
        <taxon>Liparis</taxon>
    </lineage>
</organism>
<proteinExistence type="predicted"/>
<name>A0A4Z2JG02_9TELE</name>
<dbReference type="OrthoDB" id="10044099at2759"/>
<protein>
    <submittedName>
        <fullName evidence="2">Uncharacterized protein</fullName>
    </submittedName>
</protein>
<evidence type="ECO:0000256" key="1">
    <source>
        <dbReference type="SAM" id="MobiDB-lite"/>
    </source>
</evidence>
<sequence>MRMVVHLFPPISLSVSVSLEQWDRSHQPDAQSVQSETSLHLESNVRDHKQHRLARQDPGDHYGRSEGPSEDELDVSSLRSALERRVSMETVATEAWLRPGTSDTVKCGGGMERANSGRDAPPWLTHRVS</sequence>
<reference evidence="2 3" key="1">
    <citation type="submission" date="2019-03" db="EMBL/GenBank/DDBJ databases">
        <title>First draft genome of Liparis tanakae, snailfish: a comprehensive survey of snailfish specific genes.</title>
        <authorList>
            <person name="Kim W."/>
            <person name="Song I."/>
            <person name="Jeong J.-H."/>
            <person name="Kim D."/>
            <person name="Kim S."/>
            <person name="Ryu S."/>
            <person name="Song J.Y."/>
            <person name="Lee S.K."/>
        </authorList>
    </citation>
    <scope>NUCLEOTIDE SEQUENCE [LARGE SCALE GENOMIC DNA]</scope>
    <source>
        <tissue evidence="2">Muscle</tissue>
    </source>
</reference>
<evidence type="ECO:0000313" key="3">
    <source>
        <dbReference type="Proteomes" id="UP000314294"/>
    </source>
</evidence>
<gene>
    <name evidence="2" type="ORF">EYF80_000795</name>
</gene>
<feature type="compositionally biased region" description="Polar residues" evidence="1">
    <location>
        <begin position="28"/>
        <end position="41"/>
    </location>
</feature>
<dbReference type="Proteomes" id="UP000314294">
    <property type="component" value="Unassembled WGS sequence"/>
</dbReference>